<dbReference type="Proteomes" id="UP000468828">
    <property type="component" value="Unassembled WGS sequence"/>
</dbReference>
<dbReference type="NCBIfam" id="TIGR00229">
    <property type="entry name" value="sensory_box"/>
    <property type="match status" value="1"/>
</dbReference>
<dbReference type="InterPro" id="IPR052162">
    <property type="entry name" value="Sensor_kinase/Photoreceptor"/>
</dbReference>
<dbReference type="InterPro" id="IPR013767">
    <property type="entry name" value="PAS_fold"/>
</dbReference>
<dbReference type="EMBL" id="JAAGWH010000004">
    <property type="protein sequence ID" value="NEK92810.1"/>
    <property type="molecule type" value="Genomic_DNA"/>
</dbReference>
<dbReference type="EC" id="2.7.13.3" evidence="2"/>
<dbReference type="RefSeq" id="WP_163609257.1">
    <property type="nucleotide sequence ID" value="NZ_JAAGWB010000004.1"/>
</dbReference>
<dbReference type="Proteomes" id="UP000471152">
    <property type="component" value="Unassembled WGS sequence"/>
</dbReference>
<dbReference type="Gene3D" id="3.30.450.20">
    <property type="entry name" value="PAS domain"/>
    <property type="match status" value="2"/>
</dbReference>
<dbReference type="PROSITE" id="PS50113">
    <property type="entry name" value="PAC"/>
    <property type="match status" value="1"/>
</dbReference>
<dbReference type="PANTHER" id="PTHR43304">
    <property type="entry name" value="PHYTOCHROME-LIKE PROTEIN CPH1"/>
    <property type="match status" value="1"/>
</dbReference>
<comment type="catalytic activity">
    <reaction evidence="1">
        <text>ATP + protein L-histidine = ADP + protein N-phospho-L-histidine.</text>
        <dbReference type="EC" id="2.7.13.3"/>
    </reaction>
</comment>
<evidence type="ECO:0000259" key="7">
    <source>
        <dbReference type="PROSITE" id="PS50113"/>
    </source>
</evidence>
<dbReference type="SUPFAM" id="SSF55785">
    <property type="entry name" value="PYP-like sensor domain (PAS domain)"/>
    <property type="match status" value="2"/>
</dbReference>
<dbReference type="InterPro" id="IPR000700">
    <property type="entry name" value="PAS-assoc_C"/>
</dbReference>
<protein>
    <recommendedName>
        <fullName evidence="2">histidine kinase</fullName>
        <ecNumber evidence="2">2.7.13.3</ecNumber>
    </recommendedName>
</protein>
<proteinExistence type="predicted"/>
<dbReference type="AlphaFoldDB" id="A0A6P0H1N6"/>
<keyword evidence="4" id="KW-0808">Transferase</keyword>
<evidence type="ECO:0000256" key="5">
    <source>
        <dbReference type="ARBA" id="ARBA00022777"/>
    </source>
</evidence>
<feature type="domain" description="PAS" evidence="6">
    <location>
        <begin position="16"/>
        <end position="69"/>
    </location>
</feature>
<dbReference type="PROSITE" id="PS50112">
    <property type="entry name" value="PAS"/>
    <property type="match status" value="2"/>
</dbReference>
<dbReference type="GO" id="GO:0006355">
    <property type="term" value="P:regulation of DNA-templated transcription"/>
    <property type="evidence" value="ECO:0007669"/>
    <property type="project" value="InterPro"/>
</dbReference>
<accession>A0A6P0H1N6</accession>
<dbReference type="SMART" id="SM00091">
    <property type="entry name" value="PAS"/>
    <property type="match status" value="2"/>
</dbReference>
<evidence type="ECO:0000313" key="8">
    <source>
        <dbReference type="EMBL" id="NEK92810.1"/>
    </source>
</evidence>
<dbReference type="InterPro" id="IPR035965">
    <property type="entry name" value="PAS-like_dom_sf"/>
</dbReference>
<feature type="domain" description="PAS" evidence="6">
    <location>
        <begin position="144"/>
        <end position="199"/>
    </location>
</feature>
<evidence type="ECO:0000256" key="1">
    <source>
        <dbReference type="ARBA" id="ARBA00000085"/>
    </source>
</evidence>
<dbReference type="EMBL" id="JAAGWB010000004">
    <property type="protein sequence ID" value="NEN49577.1"/>
    <property type="molecule type" value="Genomic_DNA"/>
</dbReference>
<comment type="caution">
    <text evidence="9">The sequence shown here is derived from an EMBL/GenBank/DDBJ whole genome shotgun (WGS) entry which is preliminary data.</text>
</comment>
<dbReference type="SMART" id="SM00086">
    <property type="entry name" value="PAC"/>
    <property type="match status" value="1"/>
</dbReference>
<evidence type="ECO:0000313" key="9">
    <source>
        <dbReference type="EMBL" id="NEN49577.1"/>
    </source>
</evidence>
<name>A0A6P0H1N6_9ACTN</name>
<organism evidence="9 11">
    <name type="scientific">Modestobacter muralis</name>
    <dbReference type="NCBI Taxonomy" id="1608614"/>
    <lineage>
        <taxon>Bacteria</taxon>
        <taxon>Bacillati</taxon>
        <taxon>Actinomycetota</taxon>
        <taxon>Actinomycetes</taxon>
        <taxon>Geodermatophilales</taxon>
        <taxon>Geodermatophilaceae</taxon>
        <taxon>Modestobacter</taxon>
    </lineage>
</organism>
<dbReference type="Pfam" id="PF00989">
    <property type="entry name" value="PAS"/>
    <property type="match status" value="1"/>
</dbReference>
<dbReference type="CDD" id="cd00130">
    <property type="entry name" value="PAS"/>
    <property type="match status" value="2"/>
</dbReference>
<reference evidence="9 11" key="2">
    <citation type="submission" date="2020-02" db="EMBL/GenBank/DDBJ databases">
        <title>The WGS of Modestobacter muralis DSM 100205.</title>
        <authorList>
            <person name="Jiang Z."/>
        </authorList>
    </citation>
    <scope>NUCLEOTIDE SEQUENCE [LARGE SCALE GENOMIC DNA]</scope>
    <source>
        <strain evidence="9 11">DSM 100205</strain>
    </source>
</reference>
<sequence length="451" mass="48327">MSAPAAPAPVTVGLVPQGQVRTLFDASADPVWSLDAAGICHYANPATAAVLGRPVTELVGAHLHSLAHEPGTPGGAAPDGGCPTCPPALAEDAEAVLWRADGTSLTVRLRTQPVLVDGAVAGAVTRLVDSQRASESAEESLARSEALHRLLAENSGDLISQHGPDGEIRYVSPAVLAVLGRTPEQLVGCRALELVHPDDVGAIVDREGRFRADAGRGELTFRVRHQEGHWIWVEAVSSVLRDRTGAIAEIQMCTRDITDRKARDAEVHRESKLESLGRLSAGLAHEINTPIQYVGDNARFLAEAFADLMSMVTLYRNLLDAGEATSWEQRQDTMREAEGRLEVDYLQTEVPSAIEQTLQGIDRVANIVRAMKTFSHPGHTEHVPADLNEALRATVTVTRHQVSRVADLTLDLAELPPVRCNIADLNQVFLNLIVNAADAVEETGRHGAASG</sequence>
<dbReference type="InterPro" id="IPR013655">
    <property type="entry name" value="PAS_fold_3"/>
</dbReference>
<keyword evidence="3" id="KW-0597">Phosphoprotein</keyword>
<evidence type="ECO:0000256" key="4">
    <source>
        <dbReference type="ARBA" id="ARBA00022679"/>
    </source>
</evidence>
<evidence type="ECO:0000313" key="10">
    <source>
        <dbReference type="Proteomes" id="UP000468828"/>
    </source>
</evidence>
<dbReference type="Gene3D" id="3.30.565.10">
    <property type="entry name" value="Histidine kinase-like ATPase, C-terminal domain"/>
    <property type="match status" value="1"/>
</dbReference>
<keyword evidence="10" id="KW-1185">Reference proteome</keyword>
<reference evidence="8 10" key="1">
    <citation type="submission" date="2020-01" db="EMBL/GenBank/DDBJ databases">
        <title>the WGS Modestobacter muralis CPCC 204518.</title>
        <authorList>
            <person name="Jiang Z."/>
        </authorList>
    </citation>
    <scope>NUCLEOTIDE SEQUENCE [LARGE SCALE GENOMIC DNA]</scope>
    <source>
        <strain evidence="8 10">DSM 100205</strain>
    </source>
</reference>
<evidence type="ECO:0000259" key="6">
    <source>
        <dbReference type="PROSITE" id="PS50112"/>
    </source>
</evidence>
<dbReference type="GO" id="GO:0004673">
    <property type="term" value="F:protein histidine kinase activity"/>
    <property type="evidence" value="ECO:0007669"/>
    <property type="project" value="UniProtKB-EC"/>
</dbReference>
<dbReference type="PANTHER" id="PTHR43304:SF1">
    <property type="entry name" value="PAC DOMAIN-CONTAINING PROTEIN"/>
    <property type="match status" value="1"/>
</dbReference>
<dbReference type="Gene3D" id="1.10.287.130">
    <property type="match status" value="1"/>
</dbReference>
<dbReference type="SUPFAM" id="SSF55874">
    <property type="entry name" value="ATPase domain of HSP90 chaperone/DNA topoisomerase II/histidine kinase"/>
    <property type="match status" value="1"/>
</dbReference>
<evidence type="ECO:0000256" key="2">
    <source>
        <dbReference type="ARBA" id="ARBA00012438"/>
    </source>
</evidence>
<dbReference type="InterPro" id="IPR036890">
    <property type="entry name" value="HATPase_C_sf"/>
</dbReference>
<feature type="domain" description="PAC" evidence="7">
    <location>
        <begin position="217"/>
        <end position="269"/>
    </location>
</feature>
<dbReference type="Pfam" id="PF08447">
    <property type="entry name" value="PAS_3"/>
    <property type="match status" value="1"/>
</dbReference>
<keyword evidence="5" id="KW-0418">Kinase</keyword>
<gene>
    <name evidence="9" type="ORF">G3R41_01300</name>
    <name evidence="8" type="ORF">GCU67_01300</name>
</gene>
<dbReference type="InterPro" id="IPR001610">
    <property type="entry name" value="PAC"/>
</dbReference>
<dbReference type="InterPro" id="IPR000014">
    <property type="entry name" value="PAS"/>
</dbReference>
<evidence type="ECO:0000256" key="3">
    <source>
        <dbReference type="ARBA" id="ARBA00022553"/>
    </source>
</evidence>
<evidence type="ECO:0000313" key="11">
    <source>
        <dbReference type="Proteomes" id="UP000471152"/>
    </source>
</evidence>